<organism evidence="2 3">
    <name type="scientific">Paenibacillus athensensis</name>
    <dbReference type="NCBI Taxonomy" id="1967502"/>
    <lineage>
        <taxon>Bacteria</taxon>
        <taxon>Bacillati</taxon>
        <taxon>Bacillota</taxon>
        <taxon>Bacilli</taxon>
        <taxon>Bacillales</taxon>
        <taxon>Paenibacillaceae</taxon>
        <taxon>Paenibacillus</taxon>
    </lineage>
</organism>
<keyword evidence="3" id="KW-1185">Reference proteome</keyword>
<dbReference type="RefSeq" id="WP_134748925.1">
    <property type="nucleotide sequence ID" value="NZ_MYFO02000001.1"/>
</dbReference>
<evidence type="ECO:0000313" key="2">
    <source>
        <dbReference type="EMBL" id="TFE91934.1"/>
    </source>
</evidence>
<evidence type="ECO:0000313" key="3">
    <source>
        <dbReference type="Proteomes" id="UP000298246"/>
    </source>
</evidence>
<protein>
    <recommendedName>
        <fullName evidence="1">Phospholipase C/D domain-containing protein</fullName>
    </recommendedName>
</protein>
<dbReference type="InterPro" id="IPR029002">
    <property type="entry name" value="PLPC/GPLD1"/>
</dbReference>
<dbReference type="AlphaFoldDB" id="A0A4Y8QAJ7"/>
<sequence length="313" mass="35289">MPNIWTHLIFGEELVGQAGLSGMLGDSNLQRVFRMGCQGPDFLFYHRFLPWQKGKGLPALGSAMHAEACGPYVLELLQQLQGRPLYNPAVVFALGFITHHILDRNMHPYIFYKSGFKKWNHQRFEIAVDTLVVRARLGLETWKTPVWKLLDAGPALPLGLAAAMNTAAHKLYPQLAAGLTEADWNEAYRDMLRAQRLFHDPHGVKRALTFGYIAPLVYTRKLPGLDYLNESRSVWNCPTSQDEVYDSSIWDLWDRALADGRTVLEQAVRALQSGKPVADTDYEPFMQALGNRSYETGKPCESGARIVYVNPIL</sequence>
<feature type="domain" description="Phospholipase C/D" evidence="1">
    <location>
        <begin position="6"/>
        <end position="134"/>
    </location>
</feature>
<reference evidence="2 3" key="1">
    <citation type="submission" date="2017-03" db="EMBL/GenBank/DDBJ databases">
        <title>Isolation of Levoglucosan Utilizing Bacteria.</title>
        <authorList>
            <person name="Arya A.S."/>
        </authorList>
    </citation>
    <scope>NUCLEOTIDE SEQUENCE [LARGE SCALE GENOMIC DNA]</scope>
    <source>
        <strain evidence="2 3">MEC069</strain>
    </source>
</reference>
<gene>
    <name evidence="2" type="ORF">B5M42_01475</name>
</gene>
<comment type="caution">
    <text evidence="2">The sequence shown here is derived from an EMBL/GenBank/DDBJ whole genome shotgun (WGS) entry which is preliminary data.</text>
</comment>
<dbReference type="Pfam" id="PF00882">
    <property type="entry name" value="Zn_dep_PLPC"/>
    <property type="match status" value="1"/>
</dbReference>
<dbReference type="Proteomes" id="UP000298246">
    <property type="component" value="Unassembled WGS sequence"/>
</dbReference>
<accession>A0A4Y8QAJ7</accession>
<dbReference type="EMBL" id="MYFO01000001">
    <property type="protein sequence ID" value="TFE91934.1"/>
    <property type="molecule type" value="Genomic_DNA"/>
</dbReference>
<name>A0A4Y8QAJ7_9BACL</name>
<dbReference type="OrthoDB" id="9810528at2"/>
<evidence type="ECO:0000259" key="1">
    <source>
        <dbReference type="Pfam" id="PF00882"/>
    </source>
</evidence>
<proteinExistence type="predicted"/>